<protein>
    <submittedName>
        <fullName evidence="2">SnoaL-like domain-containing protein</fullName>
    </submittedName>
</protein>
<dbReference type="Proteomes" id="UP000198253">
    <property type="component" value="Chromosome I"/>
</dbReference>
<dbReference type="RefSeq" id="WP_157748977.1">
    <property type="nucleotide sequence ID" value="NZ_LT607413.1"/>
</dbReference>
<dbReference type="Pfam" id="PF13577">
    <property type="entry name" value="SnoaL_4"/>
    <property type="match status" value="1"/>
</dbReference>
<accession>A0A1C4YV24</accession>
<dbReference type="EMBL" id="LT607413">
    <property type="protein sequence ID" value="SCF24595.1"/>
    <property type="molecule type" value="Genomic_DNA"/>
</dbReference>
<keyword evidence="3" id="KW-1185">Reference proteome</keyword>
<reference evidence="3" key="1">
    <citation type="submission" date="2016-06" db="EMBL/GenBank/DDBJ databases">
        <authorList>
            <person name="Varghese N."/>
            <person name="Submissions Spin"/>
        </authorList>
    </citation>
    <scope>NUCLEOTIDE SEQUENCE [LARGE SCALE GENOMIC DNA]</scope>
    <source>
        <strain evidence="3">DSM 43816</strain>
    </source>
</reference>
<proteinExistence type="predicted"/>
<dbReference type="AlphaFoldDB" id="A0A1C4YV24"/>
<gene>
    <name evidence="2" type="ORF">GA0070618_4421</name>
</gene>
<dbReference type="InParanoid" id="A0A1C4YV24"/>
<dbReference type="InterPro" id="IPR032710">
    <property type="entry name" value="NTF2-like_dom_sf"/>
</dbReference>
<sequence>MTHEPSYEQLAERVRRLEDLRAVEALAARYHHLCDGGWHGPSHENLDALVALWVPDGVYRINPQRPPCRGHAEIRAQFERLRTSMPWIFHTFTNSDVTVHDDDASGTFKGIAYYRRGGGAHIVVGTYSGRFRRTPQGWRFVSWTADLAHGSVLSAEKGVAVDAENGASR</sequence>
<feature type="domain" description="SnoaL-like" evidence="1">
    <location>
        <begin position="15"/>
        <end position="144"/>
    </location>
</feature>
<evidence type="ECO:0000313" key="3">
    <source>
        <dbReference type="Proteomes" id="UP000198253"/>
    </source>
</evidence>
<dbReference type="CDD" id="cd00531">
    <property type="entry name" value="NTF2_like"/>
    <property type="match status" value="1"/>
</dbReference>
<evidence type="ECO:0000313" key="2">
    <source>
        <dbReference type="EMBL" id="SCF24595.1"/>
    </source>
</evidence>
<evidence type="ECO:0000259" key="1">
    <source>
        <dbReference type="Pfam" id="PF13577"/>
    </source>
</evidence>
<organism evidence="2 3">
    <name type="scientific">Micromonospora echinospora</name>
    <name type="common">Micromonospora purpurea</name>
    <dbReference type="NCBI Taxonomy" id="1877"/>
    <lineage>
        <taxon>Bacteria</taxon>
        <taxon>Bacillati</taxon>
        <taxon>Actinomycetota</taxon>
        <taxon>Actinomycetes</taxon>
        <taxon>Micromonosporales</taxon>
        <taxon>Micromonosporaceae</taxon>
        <taxon>Micromonospora</taxon>
    </lineage>
</organism>
<dbReference type="InterPro" id="IPR037401">
    <property type="entry name" value="SnoaL-like"/>
</dbReference>
<name>A0A1C4YV24_MICEC</name>
<dbReference type="SUPFAM" id="SSF54427">
    <property type="entry name" value="NTF2-like"/>
    <property type="match status" value="1"/>
</dbReference>
<dbReference type="Gene3D" id="3.10.450.50">
    <property type="match status" value="1"/>
</dbReference>